<proteinExistence type="predicted"/>
<protein>
    <submittedName>
        <fullName evidence="2">Uncharacterized protein</fullName>
    </submittedName>
</protein>
<feature type="region of interest" description="Disordered" evidence="1">
    <location>
        <begin position="20"/>
        <end position="40"/>
    </location>
</feature>
<keyword evidence="3" id="KW-1185">Reference proteome</keyword>
<name>A0A4Z2G6X9_9TELE</name>
<gene>
    <name evidence="2" type="ORF">EYF80_040903</name>
</gene>
<evidence type="ECO:0000313" key="2">
    <source>
        <dbReference type="EMBL" id="TNN48880.1"/>
    </source>
</evidence>
<reference evidence="2 3" key="1">
    <citation type="submission" date="2019-03" db="EMBL/GenBank/DDBJ databases">
        <title>First draft genome of Liparis tanakae, snailfish: a comprehensive survey of snailfish specific genes.</title>
        <authorList>
            <person name="Kim W."/>
            <person name="Song I."/>
            <person name="Jeong J.-H."/>
            <person name="Kim D."/>
            <person name="Kim S."/>
            <person name="Ryu S."/>
            <person name="Song J.Y."/>
            <person name="Lee S.K."/>
        </authorList>
    </citation>
    <scope>NUCLEOTIDE SEQUENCE [LARGE SCALE GENOMIC DNA]</scope>
    <source>
        <tissue evidence="2">Muscle</tissue>
    </source>
</reference>
<evidence type="ECO:0000256" key="1">
    <source>
        <dbReference type="SAM" id="MobiDB-lite"/>
    </source>
</evidence>
<organism evidence="2 3">
    <name type="scientific">Liparis tanakae</name>
    <name type="common">Tanaka's snailfish</name>
    <dbReference type="NCBI Taxonomy" id="230148"/>
    <lineage>
        <taxon>Eukaryota</taxon>
        <taxon>Metazoa</taxon>
        <taxon>Chordata</taxon>
        <taxon>Craniata</taxon>
        <taxon>Vertebrata</taxon>
        <taxon>Euteleostomi</taxon>
        <taxon>Actinopterygii</taxon>
        <taxon>Neopterygii</taxon>
        <taxon>Teleostei</taxon>
        <taxon>Neoteleostei</taxon>
        <taxon>Acanthomorphata</taxon>
        <taxon>Eupercaria</taxon>
        <taxon>Perciformes</taxon>
        <taxon>Cottioidei</taxon>
        <taxon>Cottales</taxon>
        <taxon>Liparidae</taxon>
        <taxon>Liparis</taxon>
    </lineage>
</organism>
<evidence type="ECO:0000313" key="3">
    <source>
        <dbReference type="Proteomes" id="UP000314294"/>
    </source>
</evidence>
<dbReference type="EMBL" id="SRLO01000678">
    <property type="protein sequence ID" value="TNN48880.1"/>
    <property type="molecule type" value="Genomic_DNA"/>
</dbReference>
<comment type="caution">
    <text evidence="2">The sequence shown here is derived from an EMBL/GenBank/DDBJ whole genome shotgun (WGS) entry which is preliminary data.</text>
</comment>
<accession>A0A4Z2G6X9</accession>
<sequence length="208" mass="23005">MLATYQSAILYRYDRSCARSPVDSERQPHGGQGGDGQSVASGETMLLTMVPWYSWWMNVLPVVPTRECSNALNRILFSSCTHPNSAGPKLNSSSAETHITPPALLHRGTPVQERLLTACPGAGAPTDGVPRCRRAYRRRASVPSRLTSELRGCFFLGAEVARLPPSRRPPWRKATGSLPPRLPRKDSRTCLRDVLRCLWVLLELNASQ</sequence>
<dbReference type="Proteomes" id="UP000314294">
    <property type="component" value="Unassembled WGS sequence"/>
</dbReference>
<dbReference type="AlphaFoldDB" id="A0A4Z2G6X9"/>